<name>A0ABP9SM49_9MICC</name>
<dbReference type="InterPro" id="IPR048356">
    <property type="entry name" value="MS_N"/>
</dbReference>
<feature type="domain" description="Malate synthase TIM barrel" evidence="9">
    <location>
        <begin position="167"/>
        <end position="412"/>
    </location>
</feature>
<dbReference type="PIRSF" id="PIRSF001363">
    <property type="entry name" value="Malate_synth"/>
    <property type="match status" value="1"/>
</dbReference>
<feature type="domain" description="Malate synthase N-terminal" evidence="10">
    <location>
        <begin position="22"/>
        <end position="73"/>
    </location>
</feature>
<dbReference type="InterPro" id="IPR044856">
    <property type="entry name" value="Malate_synth_C_sf"/>
</dbReference>
<evidence type="ECO:0000256" key="6">
    <source>
        <dbReference type="ARBA" id="ARBA00047918"/>
    </source>
</evidence>
<evidence type="ECO:0000256" key="3">
    <source>
        <dbReference type="ARBA" id="ARBA00022435"/>
    </source>
</evidence>
<accession>A0ABP9SM49</accession>
<keyword evidence="4 7" id="KW-0816">Tricarboxylic acid cycle</keyword>
<keyword evidence="13" id="KW-1185">Reference proteome</keyword>
<dbReference type="PROSITE" id="PS00510">
    <property type="entry name" value="MALATE_SYNTHASE"/>
    <property type="match status" value="1"/>
</dbReference>
<sequence length="550" mass="62266">MNSFTDNYTINGITLTAQPIHRQNEVLTPDALEFVATLHRATAERRQELMQARHARRGQISAGQDPRFLPETADIRNDPNWRVAPPAPGLEDRRVEITGPVDRKMTINALNSGAKVWLADMEDSSTPTWRNVIQGQLNLTDALERRIDFTSPEGKEYKLRAAEELPTIVVRPRGWHLPEKHMLIDGKPVAGGVVDFGLFFFHNARRLLAQGKGPYFYLPKIENHLEARLWNDIFIQAQDLLGIPQGTIRATVLIETITAAFEMEEILYELRDHASGLNAGRWDYIFSVIKNFRTRGPRFVLPDRAQVSMTQPFMRSYTEQLVRACHRRGAMAIGGMAAAVPNRKDEAANTAAFEKVRADKTREAGDGFDGSWVAHPDLVPVCREVFDGVLGERPNQLDRSREDVTPDDRALIDVASTTGTITETGIRNNIEVGIRYIESWLRGNGAVAIHNLMEDAATAEISRSQLWQWIYSHAITDTGEVITREWINDLLDEEFARLERFDDDRFNDARSIFEEVTLAEEFPTFLTIPAYARYLTEAREEATKEELVAA</sequence>
<protein>
    <recommendedName>
        <fullName evidence="2 7">Malate synthase</fullName>
        <ecNumber evidence="2 7">2.3.3.9</ecNumber>
    </recommendedName>
</protein>
<dbReference type="Proteomes" id="UP001500200">
    <property type="component" value="Unassembled WGS sequence"/>
</dbReference>
<dbReference type="InterPro" id="IPR046363">
    <property type="entry name" value="MS_N_TIM-barrel_dom"/>
</dbReference>
<organism evidence="12 13">
    <name type="scientific">Arthrobacter gyeryongensis</name>
    <dbReference type="NCBI Taxonomy" id="1650592"/>
    <lineage>
        <taxon>Bacteria</taxon>
        <taxon>Bacillati</taxon>
        <taxon>Actinomycetota</taxon>
        <taxon>Actinomycetes</taxon>
        <taxon>Micrococcales</taxon>
        <taxon>Micrococcaceae</taxon>
        <taxon>Arthrobacter</taxon>
    </lineage>
</organism>
<dbReference type="Gene3D" id="3.20.20.360">
    <property type="entry name" value="Malate synthase, domain 3"/>
    <property type="match status" value="1"/>
</dbReference>
<evidence type="ECO:0000256" key="5">
    <source>
        <dbReference type="ARBA" id="ARBA00022679"/>
    </source>
</evidence>
<dbReference type="Pfam" id="PF20659">
    <property type="entry name" value="MS_C"/>
    <property type="match status" value="1"/>
</dbReference>
<dbReference type="PANTHER" id="PTHR42902:SF1">
    <property type="entry name" value="MALATE SYNTHASE 1-RELATED"/>
    <property type="match status" value="1"/>
</dbReference>
<evidence type="ECO:0000259" key="11">
    <source>
        <dbReference type="Pfam" id="PF20659"/>
    </source>
</evidence>
<dbReference type="EMBL" id="BAABKK010000026">
    <property type="protein sequence ID" value="GAA5198954.1"/>
    <property type="molecule type" value="Genomic_DNA"/>
</dbReference>
<evidence type="ECO:0000256" key="8">
    <source>
        <dbReference type="SAM" id="MobiDB-lite"/>
    </source>
</evidence>
<dbReference type="InterPro" id="IPR048355">
    <property type="entry name" value="MS_C"/>
</dbReference>
<gene>
    <name evidence="12" type="primary">aceB_2</name>
    <name evidence="12" type="ORF">GCM10023346_37520</name>
</gene>
<dbReference type="Pfam" id="PF01274">
    <property type="entry name" value="MS_TIM-barrel"/>
    <property type="match status" value="1"/>
</dbReference>
<dbReference type="InterPro" id="IPR019830">
    <property type="entry name" value="Malate_synthase_CS"/>
</dbReference>
<comment type="pathway">
    <text evidence="7">Carbohydrate metabolism; glyoxylate cycle; (S)-malate from isocitrate: step 2/2.</text>
</comment>
<dbReference type="SUPFAM" id="SSF51645">
    <property type="entry name" value="Malate synthase G"/>
    <property type="match status" value="1"/>
</dbReference>
<dbReference type="Gene3D" id="1.20.1220.12">
    <property type="entry name" value="Malate synthase, domain III"/>
    <property type="match status" value="1"/>
</dbReference>
<evidence type="ECO:0000259" key="9">
    <source>
        <dbReference type="Pfam" id="PF01274"/>
    </source>
</evidence>
<keyword evidence="5 7" id="KW-0808">Transferase</keyword>
<evidence type="ECO:0000256" key="7">
    <source>
        <dbReference type="RuleBase" id="RU000555"/>
    </source>
</evidence>
<comment type="similarity">
    <text evidence="1 7">Belongs to the malate synthase family.</text>
</comment>
<dbReference type="InterPro" id="IPR006252">
    <property type="entry name" value="Malate_synthA"/>
</dbReference>
<dbReference type="RefSeq" id="WP_345451587.1">
    <property type="nucleotide sequence ID" value="NZ_BAABKK010000026.1"/>
</dbReference>
<keyword evidence="3 7" id="KW-0329">Glyoxylate bypass</keyword>
<evidence type="ECO:0000256" key="4">
    <source>
        <dbReference type="ARBA" id="ARBA00022532"/>
    </source>
</evidence>
<feature type="region of interest" description="Disordered" evidence="8">
    <location>
        <begin position="56"/>
        <end position="77"/>
    </location>
</feature>
<evidence type="ECO:0000256" key="1">
    <source>
        <dbReference type="ARBA" id="ARBA00006394"/>
    </source>
</evidence>
<comment type="caution">
    <text evidence="12">The sequence shown here is derived from an EMBL/GenBank/DDBJ whole genome shotgun (WGS) entry which is preliminary data.</text>
</comment>
<evidence type="ECO:0000313" key="12">
    <source>
        <dbReference type="EMBL" id="GAA5198954.1"/>
    </source>
</evidence>
<feature type="domain" description="Malate synthase C-terminal" evidence="11">
    <location>
        <begin position="421"/>
        <end position="532"/>
    </location>
</feature>
<evidence type="ECO:0000313" key="13">
    <source>
        <dbReference type="Proteomes" id="UP001500200"/>
    </source>
</evidence>
<evidence type="ECO:0000259" key="10">
    <source>
        <dbReference type="Pfam" id="PF20656"/>
    </source>
</evidence>
<dbReference type="InterPro" id="IPR001465">
    <property type="entry name" value="Malate_synthase_TIM"/>
</dbReference>
<dbReference type="EC" id="2.3.3.9" evidence="2 7"/>
<dbReference type="NCBIfam" id="TIGR01344">
    <property type="entry name" value="malate_syn_A"/>
    <property type="match status" value="1"/>
</dbReference>
<comment type="catalytic activity">
    <reaction evidence="6 7">
        <text>glyoxylate + acetyl-CoA + H2O = (S)-malate + CoA + H(+)</text>
        <dbReference type="Rhea" id="RHEA:18181"/>
        <dbReference type="ChEBI" id="CHEBI:15377"/>
        <dbReference type="ChEBI" id="CHEBI:15378"/>
        <dbReference type="ChEBI" id="CHEBI:15589"/>
        <dbReference type="ChEBI" id="CHEBI:36655"/>
        <dbReference type="ChEBI" id="CHEBI:57287"/>
        <dbReference type="ChEBI" id="CHEBI:57288"/>
        <dbReference type="EC" id="2.3.3.9"/>
    </reaction>
</comment>
<proteinExistence type="inferred from homology"/>
<reference evidence="13" key="1">
    <citation type="journal article" date="2019" name="Int. J. Syst. Evol. Microbiol.">
        <title>The Global Catalogue of Microorganisms (GCM) 10K type strain sequencing project: providing services to taxonomists for standard genome sequencing and annotation.</title>
        <authorList>
            <consortium name="The Broad Institute Genomics Platform"/>
            <consortium name="The Broad Institute Genome Sequencing Center for Infectious Disease"/>
            <person name="Wu L."/>
            <person name="Ma J."/>
        </authorList>
    </citation>
    <scope>NUCLEOTIDE SEQUENCE [LARGE SCALE GENOMIC DNA]</scope>
    <source>
        <strain evidence="13">JCM 18514</strain>
    </source>
</reference>
<dbReference type="CDD" id="cd00727">
    <property type="entry name" value="malate_synt_A"/>
    <property type="match status" value="1"/>
</dbReference>
<evidence type="ECO:0000256" key="2">
    <source>
        <dbReference type="ARBA" id="ARBA00012636"/>
    </source>
</evidence>
<dbReference type="PANTHER" id="PTHR42902">
    <property type="entry name" value="MALATE SYNTHASE"/>
    <property type="match status" value="1"/>
</dbReference>
<dbReference type="InterPro" id="IPR011076">
    <property type="entry name" value="Malate_synth_sf"/>
</dbReference>
<dbReference type="Pfam" id="PF20656">
    <property type="entry name" value="MS_N"/>
    <property type="match status" value="1"/>
</dbReference>